<evidence type="ECO:0000256" key="1">
    <source>
        <dbReference type="SAM" id="MobiDB-lite"/>
    </source>
</evidence>
<dbReference type="GO" id="GO:0006749">
    <property type="term" value="P:glutathione metabolic process"/>
    <property type="evidence" value="ECO:0007669"/>
    <property type="project" value="TreeGrafter"/>
</dbReference>
<proteinExistence type="predicted"/>
<protein>
    <recommendedName>
        <fullName evidence="2">Hydantoinase B/oxoprolinase domain-containing protein</fullName>
    </recommendedName>
</protein>
<dbReference type="EMBL" id="UINC01037257">
    <property type="protein sequence ID" value="SVB32478.1"/>
    <property type="molecule type" value="Genomic_DNA"/>
</dbReference>
<dbReference type="InterPro" id="IPR003692">
    <property type="entry name" value="Hydantoinase_B"/>
</dbReference>
<accession>A0A382D218</accession>
<feature type="domain" description="Hydantoinase B/oxoprolinase" evidence="2">
    <location>
        <begin position="1"/>
        <end position="512"/>
    </location>
</feature>
<dbReference type="GO" id="GO:0017168">
    <property type="term" value="F:5-oxoprolinase (ATP-hydrolyzing) activity"/>
    <property type="evidence" value="ECO:0007669"/>
    <property type="project" value="TreeGrafter"/>
</dbReference>
<evidence type="ECO:0000313" key="3">
    <source>
        <dbReference type="EMBL" id="SVB32478.1"/>
    </source>
</evidence>
<gene>
    <name evidence="3" type="ORF">METZ01_LOCUS185332</name>
</gene>
<dbReference type="InterPro" id="IPR045079">
    <property type="entry name" value="Oxoprolinase-like"/>
</dbReference>
<dbReference type="PANTHER" id="PTHR11365">
    <property type="entry name" value="5-OXOPROLINASE RELATED"/>
    <property type="match status" value="1"/>
</dbReference>
<organism evidence="3">
    <name type="scientific">marine metagenome</name>
    <dbReference type="NCBI Taxonomy" id="408172"/>
    <lineage>
        <taxon>unclassified sequences</taxon>
        <taxon>metagenomes</taxon>
        <taxon>ecological metagenomes</taxon>
    </lineage>
</organism>
<dbReference type="GO" id="GO:0005829">
    <property type="term" value="C:cytosol"/>
    <property type="evidence" value="ECO:0007669"/>
    <property type="project" value="TreeGrafter"/>
</dbReference>
<dbReference type="Pfam" id="PF02538">
    <property type="entry name" value="Hydantoinase_B"/>
    <property type="match status" value="1"/>
</dbReference>
<feature type="region of interest" description="Disordered" evidence="1">
    <location>
        <begin position="480"/>
        <end position="515"/>
    </location>
</feature>
<dbReference type="AlphaFoldDB" id="A0A382D218"/>
<sequence>MWNRLIAIVEEQAQTLIRTAFSTSAREAGDLSAGVFDTQGRMLAQAVTGTPGHVNAMAASVGFFLNKYPAHTMRPGDVYVTNDPWMGTGHLHDFTMVTPTFYRGRVIGLFASTTHVVDIGGIGFGADGRQVYDEGLYMPILPLARDGKMDEAILEIVRANVREPVQVEGDLYSLTACNDIGCRRLVEMMDEFGLTDLGGLGAYMVEHSHQAMLDEIAKWPKGTYHNAMRIDGYDKSLDLVAALTIAEDGIYVDFDGTTGISNYGINVPITYTQAYASFGVRCLVGPSVPNNAGSLSAVKVTAPEGCILNAPHPCAVAARHITGQMLPDVVMGALHKAIAGKAPAEGTSCLWNPALMGGHGLVPDEEFGDATPFAVNLFHTGGAGARPQKDGLSATAFPSGVRNTPVEINESIAPIVVWRKEYRTDSGGAGEFRGGTGQVMEIASSENAPFAIAATFDRVHHAPRGREGGRDGFTGKIELKSGRPMRNKGTQSIPSGDRLHLEMPGGGGYGDPKKRDPLRVAIDVRDGMVSCEAARKHYGVALDERGAVDVDATQQLRSN</sequence>
<evidence type="ECO:0000259" key="2">
    <source>
        <dbReference type="Pfam" id="PF02538"/>
    </source>
</evidence>
<dbReference type="PANTHER" id="PTHR11365:SF23">
    <property type="entry name" value="HYPOTHETICAL 5-OXOPROLINASE (EUROFUNG)-RELATED"/>
    <property type="match status" value="1"/>
</dbReference>
<name>A0A382D218_9ZZZZ</name>
<reference evidence="3" key="1">
    <citation type="submission" date="2018-05" db="EMBL/GenBank/DDBJ databases">
        <authorList>
            <person name="Lanie J.A."/>
            <person name="Ng W.-L."/>
            <person name="Kazmierczak K.M."/>
            <person name="Andrzejewski T.M."/>
            <person name="Davidsen T.M."/>
            <person name="Wayne K.J."/>
            <person name="Tettelin H."/>
            <person name="Glass J.I."/>
            <person name="Rusch D."/>
            <person name="Podicherti R."/>
            <person name="Tsui H.-C.T."/>
            <person name="Winkler M.E."/>
        </authorList>
    </citation>
    <scope>NUCLEOTIDE SEQUENCE</scope>
</reference>